<sequence length="115" mass="12831">MNGNDPSYLQGEIVEERIEFTLVELCRITGASRDDLAQWVEEGAFEPQGARVEEWRFSGTCLRRVITAQRLKTDLELNAPGVALALDLLDQIDALHKRLARYGDQGDKSDRNGGA</sequence>
<dbReference type="EMBL" id="FCNX02000021">
    <property type="protein sequence ID" value="SAL00551.1"/>
    <property type="molecule type" value="Genomic_DNA"/>
</dbReference>
<dbReference type="AlphaFoldDB" id="A0A158E0Y1"/>
<evidence type="ECO:0000313" key="2">
    <source>
        <dbReference type="Proteomes" id="UP000054903"/>
    </source>
</evidence>
<proteinExistence type="predicted"/>
<accession>A0A158E0Y1</accession>
<keyword evidence="2" id="KW-1185">Reference proteome</keyword>
<comment type="caution">
    <text evidence="1">The sequence shown here is derived from an EMBL/GenBank/DDBJ whole genome shotgun (WGS) entry which is preliminary data.</text>
</comment>
<gene>
    <name evidence="1" type="primary">cbpM</name>
    <name evidence="1" type="ORF">AWB77_06164</name>
</gene>
<dbReference type="OrthoDB" id="8562553at2"/>
<organism evidence="1 2">
    <name type="scientific">Caballeronia fortuita</name>
    <dbReference type="NCBI Taxonomy" id="1777138"/>
    <lineage>
        <taxon>Bacteria</taxon>
        <taxon>Pseudomonadati</taxon>
        <taxon>Pseudomonadota</taxon>
        <taxon>Betaproteobacteria</taxon>
        <taxon>Burkholderiales</taxon>
        <taxon>Burkholderiaceae</taxon>
        <taxon>Caballeronia</taxon>
    </lineage>
</organism>
<evidence type="ECO:0000313" key="1">
    <source>
        <dbReference type="EMBL" id="SAL00551.1"/>
    </source>
</evidence>
<dbReference type="Gene3D" id="1.10.1660.10">
    <property type="match status" value="1"/>
</dbReference>
<dbReference type="STRING" id="1777138.AWB77_06164"/>
<reference evidence="1" key="1">
    <citation type="submission" date="2016-01" db="EMBL/GenBank/DDBJ databases">
        <authorList>
            <person name="Peeters C."/>
        </authorList>
    </citation>
    <scope>NUCLEOTIDE SEQUENCE</scope>
    <source>
        <strain evidence="1">LMG 29320</strain>
    </source>
</reference>
<protein>
    <submittedName>
        <fullName evidence="1">Chaperone modulatory protein CbpM</fullName>
    </submittedName>
</protein>
<dbReference type="Proteomes" id="UP000054903">
    <property type="component" value="Unassembled WGS sequence"/>
</dbReference>
<dbReference type="Pfam" id="PF13591">
    <property type="entry name" value="MerR_2"/>
    <property type="match status" value="1"/>
</dbReference>
<dbReference type="RefSeq" id="WP_061138225.1">
    <property type="nucleotide sequence ID" value="NZ_FCNX02000021.1"/>
</dbReference>
<name>A0A158E0Y1_9BURK</name>